<sequence>MHKKKALSKRLFNYVNTLLSLKRRIVISQIIHLTFFV</sequence>
<organism evidence="1 2">
    <name type="scientific">Prochlorococcus marinus str. MIT 9116</name>
    <dbReference type="NCBI Taxonomy" id="167544"/>
    <lineage>
        <taxon>Bacteria</taxon>
        <taxon>Bacillati</taxon>
        <taxon>Cyanobacteriota</taxon>
        <taxon>Cyanophyceae</taxon>
        <taxon>Synechococcales</taxon>
        <taxon>Prochlorococcaceae</taxon>
        <taxon>Prochlorococcus</taxon>
    </lineage>
</organism>
<dbReference type="EMBL" id="JNAJ01000016">
    <property type="protein sequence ID" value="KGF90831.1"/>
    <property type="molecule type" value="Genomic_DNA"/>
</dbReference>
<accession>A0A0A1ZQM4</accession>
<reference evidence="2" key="1">
    <citation type="journal article" date="2014" name="Sci. Data">
        <title>Genomes of diverse isolates of the marine cyanobacterium Prochlorococcus.</title>
        <authorList>
            <person name="Biller S."/>
            <person name="Berube P."/>
            <person name="Thompson J."/>
            <person name="Kelly L."/>
            <person name="Roggensack S."/>
            <person name="Awad L."/>
            <person name="Roache-Johnson K."/>
            <person name="Ding H."/>
            <person name="Giovannoni S.J."/>
            <person name="Moore L.R."/>
            <person name="Chisholm S.W."/>
        </authorList>
    </citation>
    <scope>NUCLEOTIDE SEQUENCE [LARGE SCALE GENOMIC DNA]</scope>
</reference>
<evidence type="ECO:0000313" key="1">
    <source>
        <dbReference type="EMBL" id="KGF90831.1"/>
    </source>
</evidence>
<comment type="caution">
    <text evidence="1">The sequence shown here is derived from an EMBL/GenBank/DDBJ whole genome shotgun (WGS) entry which is preliminary data.</text>
</comment>
<evidence type="ECO:0000313" key="2">
    <source>
        <dbReference type="Proteomes" id="UP000030491"/>
    </source>
</evidence>
<dbReference type="Proteomes" id="UP000030491">
    <property type="component" value="Unassembled WGS sequence"/>
</dbReference>
<gene>
    <name evidence="1" type="ORF">EU93_1430</name>
</gene>
<name>A0A0A1ZQM4_PROMR</name>
<proteinExistence type="predicted"/>
<dbReference type="AlphaFoldDB" id="A0A0A1ZQM4"/>
<protein>
    <submittedName>
        <fullName evidence="1">Uncharacterized protein</fullName>
    </submittedName>
</protein>